<dbReference type="OrthoDB" id="17255at2759"/>
<evidence type="ECO:0000313" key="2">
    <source>
        <dbReference type="EMBL" id="OCK84474.1"/>
    </source>
</evidence>
<dbReference type="SUPFAM" id="SSF141673">
    <property type="entry name" value="MOSC N-terminal domain-like"/>
    <property type="match status" value="1"/>
</dbReference>
<dbReference type="SUPFAM" id="SSF50800">
    <property type="entry name" value="PK beta-barrel domain-like"/>
    <property type="match status" value="1"/>
</dbReference>
<dbReference type="Pfam" id="PF03473">
    <property type="entry name" value="MOSC"/>
    <property type="match status" value="1"/>
</dbReference>
<dbReference type="Pfam" id="PF03476">
    <property type="entry name" value="MOSC_N"/>
    <property type="match status" value="1"/>
</dbReference>
<dbReference type="PANTHER" id="PTHR14237">
    <property type="entry name" value="MOLYBDOPTERIN COFACTOR SULFURASE MOSC"/>
    <property type="match status" value="1"/>
</dbReference>
<dbReference type="InterPro" id="IPR011037">
    <property type="entry name" value="Pyrv_Knase-like_insert_dom_sf"/>
</dbReference>
<protein>
    <submittedName>
        <fullName evidence="2">MOSC domain-containing protein</fullName>
    </submittedName>
</protein>
<dbReference type="InterPro" id="IPR005302">
    <property type="entry name" value="MoCF_Sase_C"/>
</dbReference>
<evidence type="ECO:0000313" key="3">
    <source>
        <dbReference type="Proteomes" id="UP000250266"/>
    </source>
</evidence>
<accession>A0A8E2EII2</accession>
<dbReference type="GO" id="GO:0030151">
    <property type="term" value="F:molybdenum ion binding"/>
    <property type="evidence" value="ECO:0007669"/>
    <property type="project" value="InterPro"/>
</dbReference>
<evidence type="ECO:0000259" key="1">
    <source>
        <dbReference type="PROSITE" id="PS51340"/>
    </source>
</evidence>
<dbReference type="PANTHER" id="PTHR14237:SF34">
    <property type="entry name" value="MOSC DOMAIN PROTEIN (AFU_ORTHOLOGUE AFUA_2G07820)"/>
    <property type="match status" value="1"/>
</dbReference>
<name>A0A8E2EII2_9PEZI</name>
<dbReference type="GO" id="GO:0003824">
    <property type="term" value="F:catalytic activity"/>
    <property type="evidence" value="ECO:0007669"/>
    <property type="project" value="InterPro"/>
</dbReference>
<organism evidence="2 3">
    <name type="scientific">Lepidopterella palustris CBS 459.81</name>
    <dbReference type="NCBI Taxonomy" id="1314670"/>
    <lineage>
        <taxon>Eukaryota</taxon>
        <taxon>Fungi</taxon>
        <taxon>Dikarya</taxon>
        <taxon>Ascomycota</taxon>
        <taxon>Pezizomycotina</taxon>
        <taxon>Dothideomycetes</taxon>
        <taxon>Pleosporomycetidae</taxon>
        <taxon>Mytilinidiales</taxon>
        <taxon>Argynnaceae</taxon>
        <taxon>Lepidopterella</taxon>
    </lineage>
</organism>
<reference evidence="2 3" key="1">
    <citation type="journal article" date="2016" name="Nat. Commun.">
        <title>Ectomycorrhizal ecology is imprinted in the genome of the dominant symbiotic fungus Cenococcum geophilum.</title>
        <authorList>
            <consortium name="DOE Joint Genome Institute"/>
            <person name="Peter M."/>
            <person name="Kohler A."/>
            <person name="Ohm R.A."/>
            <person name="Kuo A."/>
            <person name="Krutzmann J."/>
            <person name="Morin E."/>
            <person name="Arend M."/>
            <person name="Barry K.W."/>
            <person name="Binder M."/>
            <person name="Choi C."/>
            <person name="Clum A."/>
            <person name="Copeland A."/>
            <person name="Grisel N."/>
            <person name="Haridas S."/>
            <person name="Kipfer T."/>
            <person name="LaButti K."/>
            <person name="Lindquist E."/>
            <person name="Lipzen A."/>
            <person name="Maire R."/>
            <person name="Meier B."/>
            <person name="Mihaltcheva S."/>
            <person name="Molinier V."/>
            <person name="Murat C."/>
            <person name="Poggeler S."/>
            <person name="Quandt C.A."/>
            <person name="Sperisen C."/>
            <person name="Tritt A."/>
            <person name="Tisserant E."/>
            <person name="Crous P.W."/>
            <person name="Henrissat B."/>
            <person name="Nehls U."/>
            <person name="Egli S."/>
            <person name="Spatafora J.W."/>
            <person name="Grigoriev I.V."/>
            <person name="Martin F.M."/>
        </authorList>
    </citation>
    <scope>NUCLEOTIDE SEQUENCE [LARGE SCALE GENOMIC DNA]</scope>
    <source>
        <strain evidence="2 3">CBS 459.81</strain>
    </source>
</reference>
<dbReference type="PROSITE" id="PS51340">
    <property type="entry name" value="MOSC"/>
    <property type="match status" value="1"/>
</dbReference>
<dbReference type="EMBL" id="KV744836">
    <property type="protein sequence ID" value="OCK84474.1"/>
    <property type="molecule type" value="Genomic_DNA"/>
</dbReference>
<dbReference type="InterPro" id="IPR005303">
    <property type="entry name" value="MOCOS_middle"/>
</dbReference>
<proteinExistence type="predicted"/>
<dbReference type="GO" id="GO:0030170">
    <property type="term" value="F:pyridoxal phosphate binding"/>
    <property type="evidence" value="ECO:0007669"/>
    <property type="project" value="InterPro"/>
</dbReference>
<sequence length="310" mass="35062">MEISQLYTYPIKSLRGTSIKDGILTKHGFPYDRRFMLLKAHPDRSENMLVAHFPVMTLFMTDIMYPENDDFGIGAIFVTYKAPESTEHKKLKIPLLPDTSDLEVIDVIMHDSATKAFKMPSKYNDWFSSCFGYDVVLAYLGPYLRPVLFETAANGQSRRDGITFADCSPYLVVSEKSLENVSARLPDGEEMDITKFRPNIIIKGAERPWEEDFWGAIRLGDAEIVLRHNCVRCQSINIDYATGKPGTGEAGAVLKKLQKDRRVDKGAKYSPVFGRYGFLDPKDNAKRVAVGDEVVVTKANPERTTWNWKG</sequence>
<keyword evidence="3" id="KW-1185">Reference proteome</keyword>
<feature type="domain" description="MOSC" evidence="1">
    <location>
        <begin position="145"/>
        <end position="297"/>
    </location>
</feature>
<dbReference type="Proteomes" id="UP000250266">
    <property type="component" value="Unassembled WGS sequence"/>
</dbReference>
<gene>
    <name evidence="2" type="ORF">K432DRAFT_401083</name>
</gene>
<dbReference type="AlphaFoldDB" id="A0A8E2EII2"/>